<comment type="caution">
    <text evidence="1">The sequence shown here is derived from an EMBL/GenBank/DDBJ whole genome shotgun (WGS) entry which is preliminary data.</text>
</comment>
<proteinExistence type="predicted"/>
<evidence type="ECO:0000313" key="1">
    <source>
        <dbReference type="EMBL" id="KAJ2774858.1"/>
    </source>
</evidence>
<gene>
    <name evidence="1" type="ORF">IWQ57_000638</name>
</gene>
<sequence length="510" mass="55050">MLVILQRISSIQGRPLLPPVKAASSSVKPDPEKAAAAEPPHHKSTPEEQTTTEDLSVSSIINSVRKSRKAHSQQQLPATPTAALDSQSSTTDGRTAGESLAEEGADNIPYCLFDTHSMVNRLVENGFSREQATSIMTLAKVKVYEAMERLKDNMLTKSDLENDAYLFRAALQELRTETQMIRRNDQAILESQAAAISRDIESLAQRLIDEMDNLRSDIQIELNSHKHDSSHEMKSLDMELHTLASKYQVVMGEMKTDIEAIKLESIRKGMLAAVVTTAVLLVIIWSPELLDRFSFRRAGRARQPGRDASQGEDREVGSGARASPGQAVPTSEAALDVAGAGVPPGQQQGQPPLSADGRAQAGAGKQGPGDAGPRFRDHSHLHIRYDPTISAAESQFGSMQQPTGESSGDSSGGYDDWFDAFFYSPQDIDRRRGRGRESASLVDSDPTFDAAYWRPAPRPETGGDGAPSPAEQAPEGGQQPDAAESRRPPSIPLNFSPSDGTERGGGDASS</sequence>
<keyword evidence="2" id="KW-1185">Reference proteome</keyword>
<name>A0ACC1K7W6_9FUNG</name>
<dbReference type="Proteomes" id="UP001140234">
    <property type="component" value="Unassembled WGS sequence"/>
</dbReference>
<dbReference type="EMBL" id="JANBUJ010000059">
    <property type="protein sequence ID" value="KAJ2774858.1"/>
    <property type="molecule type" value="Genomic_DNA"/>
</dbReference>
<reference evidence="1" key="1">
    <citation type="submission" date="2022-07" db="EMBL/GenBank/DDBJ databases">
        <title>Phylogenomic reconstructions and comparative analyses of Kickxellomycotina fungi.</title>
        <authorList>
            <person name="Reynolds N.K."/>
            <person name="Stajich J.E."/>
            <person name="Barry K."/>
            <person name="Grigoriev I.V."/>
            <person name="Crous P."/>
            <person name="Smith M.E."/>
        </authorList>
    </citation>
    <scope>NUCLEOTIDE SEQUENCE</scope>
    <source>
        <strain evidence="1">CBS 109366</strain>
    </source>
</reference>
<protein>
    <submittedName>
        <fullName evidence="1">Uncharacterized protein</fullName>
    </submittedName>
</protein>
<organism evidence="1 2">
    <name type="scientific">Coemansia nantahalensis</name>
    <dbReference type="NCBI Taxonomy" id="2789366"/>
    <lineage>
        <taxon>Eukaryota</taxon>
        <taxon>Fungi</taxon>
        <taxon>Fungi incertae sedis</taxon>
        <taxon>Zoopagomycota</taxon>
        <taxon>Kickxellomycotina</taxon>
        <taxon>Kickxellomycetes</taxon>
        <taxon>Kickxellales</taxon>
        <taxon>Kickxellaceae</taxon>
        <taxon>Coemansia</taxon>
    </lineage>
</organism>
<evidence type="ECO:0000313" key="2">
    <source>
        <dbReference type="Proteomes" id="UP001140234"/>
    </source>
</evidence>
<accession>A0ACC1K7W6</accession>